<feature type="domain" description="Mannosyl-glycoprotein endo-beta-N-acetylglucosamidase-like" evidence="3">
    <location>
        <begin position="1"/>
        <end position="125"/>
    </location>
</feature>
<dbReference type="SMART" id="SM00047">
    <property type="entry name" value="LYZ2"/>
    <property type="match status" value="1"/>
</dbReference>
<name>A0ABU7T3H1_9LACO</name>
<dbReference type="Gene3D" id="1.10.530.10">
    <property type="match status" value="1"/>
</dbReference>
<sequence length="272" mass="30171">MPSITAAQAIVESEWGQSGLTVNANNLFGYKGSYNGSYVEYPTQEYSSSRGWYWINAPFKKYPSWDASIADYMDLLTSDYYKSILFVRDYHLVAQSLQDKGYATAPNYAQTLINIIDTYGLAAWDQEAQNSPESEAIAQIVYIPGYGVIGFNNTGSSIPGSNQKFKDGTRWQTFGSKVINGEEMYDVGGGQFVPKKYTNHYDDGIVTIHYEPGYGVNAVRGDGTQILGSNTTFKTGTRWKIVGVKEINGGIYYAVGNDTYIAKKYTQWGTGK</sequence>
<comment type="similarity">
    <text evidence="1">Belongs to the glycosyl hydrolase 73 family.</text>
</comment>
<dbReference type="PANTHER" id="PTHR33308:SF9">
    <property type="entry name" value="PEPTIDOGLYCAN HYDROLASE FLGJ"/>
    <property type="match status" value="1"/>
</dbReference>
<dbReference type="RefSeq" id="WP_331244591.1">
    <property type="nucleotide sequence ID" value="NZ_JAQSGJ010000077.1"/>
</dbReference>
<dbReference type="PANTHER" id="PTHR33308">
    <property type="entry name" value="PEPTIDOGLYCAN HYDROLASE FLGJ"/>
    <property type="match status" value="1"/>
</dbReference>
<dbReference type="InterPro" id="IPR024968">
    <property type="entry name" value="SlpA_C_lactobacillus"/>
</dbReference>
<evidence type="ECO:0000256" key="1">
    <source>
        <dbReference type="ARBA" id="ARBA00010266"/>
    </source>
</evidence>
<evidence type="ECO:0000259" key="3">
    <source>
        <dbReference type="SMART" id="SM00047"/>
    </source>
</evidence>
<accession>A0ABU7T3H1</accession>
<protein>
    <submittedName>
        <fullName evidence="4">Glucosaminidase domain-containing protein</fullName>
    </submittedName>
</protein>
<reference evidence="4 5" key="1">
    <citation type="submission" date="2023-02" db="EMBL/GenBank/DDBJ databases">
        <title>The predominant lactic acid bacteria and yeasts involved in the spontaneous fermentation of millet during the production of the traditional porridge Hausa koko in Ghana.</title>
        <authorList>
            <person name="Atter A."/>
            <person name="Diaz M."/>
        </authorList>
    </citation>
    <scope>NUCLEOTIDE SEQUENCE [LARGE SCALE GENOMIC DNA]</scope>
    <source>
        <strain evidence="4 5">FI11640</strain>
    </source>
</reference>
<organism evidence="4 5">
    <name type="scientific">Schleiferilactobacillus harbinensis</name>
    <dbReference type="NCBI Taxonomy" id="304207"/>
    <lineage>
        <taxon>Bacteria</taxon>
        <taxon>Bacillati</taxon>
        <taxon>Bacillota</taxon>
        <taxon>Bacilli</taxon>
        <taxon>Lactobacillales</taxon>
        <taxon>Lactobacillaceae</taxon>
        <taxon>Schleiferilactobacillus</taxon>
    </lineage>
</organism>
<evidence type="ECO:0000313" key="4">
    <source>
        <dbReference type="EMBL" id="MEE6717159.1"/>
    </source>
</evidence>
<dbReference type="Pfam" id="PF01832">
    <property type="entry name" value="Glucosaminidase"/>
    <property type="match status" value="1"/>
</dbReference>
<gene>
    <name evidence="4" type="ORF">PS435_15055</name>
</gene>
<dbReference type="Proteomes" id="UP001330016">
    <property type="component" value="Unassembled WGS sequence"/>
</dbReference>
<comment type="caution">
    <text evidence="4">The sequence shown here is derived from an EMBL/GenBank/DDBJ whole genome shotgun (WGS) entry which is preliminary data.</text>
</comment>
<dbReference type="Pfam" id="PF03217">
    <property type="entry name" value="SlpA"/>
    <property type="match status" value="2"/>
</dbReference>
<proteinExistence type="inferred from homology"/>
<dbReference type="Gene3D" id="4.10.80.30">
    <property type="entry name" value="DNA polymerase, domain 6"/>
    <property type="match status" value="1"/>
</dbReference>
<evidence type="ECO:0000256" key="2">
    <source>
        <dbReference type="ARBA" id="ARBA00022801"/>
    </source>
</evidence>
<keyword evidence="2" id="KW-0378">Hydrolase</keyword>
<dbReference type="EMBL" id="JAQSGK010000077">
    <property type="protein sequence ID" value="MEE6717159.1"/>
    <property type="molecule type" value="Genomic_DNA"/>
</dbReference>
<dbReference type="InterPro" id="IPR051056">
    <property type="entry name" value="Glycosyl_Hydrolase_73"/>
</dbReference>
<dbReference type="InterPro" id="IPR002901">
    <property type="entry name" value="MGlyc_endo_b_GlcNAc-like_dom"/>
</dbReference>
<keyword evidence="5" id="KW-1185">Reference proteome</keyword>
<evidence type="ECO:0000313" key="5">
    <source>
        <dbReference type="Proteomes" id="UP001330016"/>
    </source>
</evidence>